<evidence type="ECO:0000256" key="9">
    <source>
        <dbReference type="ARBA" id="ARBA00023125"/>
    </source>
</evidence>
<evidence type="ECO:0000256" key="1">
    <source>
        <dbReference type="ARBA" id="ARBA00009518"/>
    </source>
</evidence>
<dbReference type="GO" id="GO:0003677">
    <property type="term" value="F:DNA binding"/>
    <property type="evidence" value="ECO:0007669"/>
    <property type="project" value="UniProtKB-KW"/>
</dbReference>
<evidence type="ECO:0000256" key="12">
    <source>
        <dbReference type="ARBA" id="ARBA00029354"/>
    </source>
</evidence>
<evidence type="ECO:0000256" key="11">
    <source>
        <dbReference type="ARBA" id="ARBA00023204"/>
    </source>
</evidence>
<name>A0A1G2JNM1_9BACT</name>
<dbReference type="NCBIfam" id="TIGR00228">
    <property type="entry name" value="ruvC"/>
    <property type="match status" value="1"/>
</dbReference>
<comment type="similarity">
    <text evidence="1 13">Belongs to the RuvC family.</text>
</comment>
<dbReference type="GO" id="GO:0000287">
    <property type="term" value="F:magnesium ion binding"/>
    <property type="evidence" value="ECO:0007669"/>
    <property type="project" value="UniProtKB-UniRule"/>
</dbReference>
<evidence type="ECO:0000256" key="5">
    <source>
        <dbReference type="ARBA" id="ARBA00022759"/>
    </source>
</evidence>
<keyword evidence="2 13" id="KW-0963">Cytoplasm</keyword>
<keyword evidence="8 13" id="KW-0460">Magnesium</keyword>
<gene>
    <name evidence="13" type="primary">ruvC</name>
    <name evidence="15" type="ORF">A2561_04615</name>
</gene>
<dbReference type="AlphaFoldDB" id="A0A1G2JNM1"/>
<dbReference type="SUPFAM" id="SSF53098">
    <property type="entry name" value="Ribonuclease H-like"/>
    <property type="match status" value="1"/>
</dbReference>
<feature type="binding site" evidence="13">
    <location>
        <position position="74"/>
    </location>
    <ligand>
        <name>Mg(2+)</name>
        <dbReference type="ChEBI" id="CHEBI:18420"/>
        <label>2</label>
    </ligand>
</feature>
<dbReference type="EC" id="3.1.21.10" evidence="13 14"/>
<comment type="subunit">
    <text evidence="13">Homodimer which binds Holliday junction (HJ) DNA. The HJ becomes 2-fold symmetrical on binding to RuvC with unstacked arms; it has a different conformation from HJ DNA in complex with RuvA. In the full resolvosome a probable DNA-RuvA(4)-RuvB(12)-RuvC(2) complex forms which resolves the HJ.</text>
</comment>
<keyword evidence="7 13" id="KW-0378">Hydrolase</keyword>
<comment type="subcellular location">
    <subcellularLocation>
        <location evidence="13">Cytoplasm</location>
    </subcellularLocation>
</comment>
<evidence type="ECO:0000256" key="6">
    <source>
        <dbReference type="ARBA" id="ARBA00022763"/>
    </source>
</evidence>
<protein>
    <recommendedName>
        <fullName evidence="13 14">Crossover junction endodeoxyribonuclease RuvC</fullName>
        <ecNumber evidence="13 14">3.1.21.10</ecNumber>
    </recommendedName>
    <alternativeName>
        <fullName evidence="13">Holliday junction nuclease RuvC</fullName>
    </alternativeName>
    <alternativeName>
        <fullName evidence="13">Holliday junction resolvase RuvC</fullName>
    </alternativeName>
</protein>
<evidence type="ECO:0000313" key="16">
    <source>
        <dbReference type="Proteomes" id="UP000178935"/>
    </source>
</evidence>
<dbReference type="Gene3D" id="3.30.420.10">
    <property type="entry name" value="Ribonuclease H-like superfamily/Ribonuclease H"/>
    <property type="match status" value="1"/>
</dbReference>
<dbReference type="PANTHER" id="PTHR30194">
    <property type="entry name" value="CROSSOVER JUNCTION ENDODEOXYRIBONUCLEASE RUVC"/>
    <property type="match status" value="1"/>
</dbReference>
<feature type="binding site" evidence="13">
    <location>
        <position position="7"/>
    </location>
    <ligand>
        <name>Mg(2+)</name>
        <dbReference type="ChEBI" id="CHEBI:18420"/>
        <label>1</label>
    </ligand>
</feature>
<evidence type="ECO:0000256" key="2">
    <source>
        <dbReference type="ARBA" id="ARBA00022490"/>
    </source>
</evidence>
<comment type="cofactor">
    <cofactor evidence="13">
        <name>Mg(2+)</name>
        <dbReference type="ChEBI" id="CHEBI:18420"/>
    </cofactor>
    <text evidence="13">Binds 2 Mg(2+) ion per subunit.</text>
</comment>
<organism evidence="15 16">
    <name type="scientific">Candidatus Staskawiczbacteria bacterium RIFOXYD1_FULL_32_13</name>
    <dbReference type="NCBI Taxonomy" id="1802234"/>
    <lineage>
        <taxon>Bacteria</taxon>
        <taxon>Candidatus Staskawicziibacteriota</taxon>
    </lineage>
</organism>
<feature type="binding site" evidence="13">
    <location>
        <position position="153"/>
    </location>
    <ligand>
        <name>Mg(2+)</name>
        <dbReference type="ChEBI" id="CHEBI:18420"/>
        <label>1</label>
    </ligand>
</feature>
<dbReference type="HAMAP" id="MF_00034">
    <property type="entry name" value="RuvC"/>
    <property type="match status" value="1"/>
</dbReference>
<dbReference type="CDD" id="cd16962">
    <property type="entry name" value="RuvC"/>
    <property type="match status" value="1"/>
</dbReference>
<dbReference type="Proteomes" id="UP000178935">
    <property type="component" value="Unassembled WGS sequence"/>
</dbReference>
<dbReference type="GO" id="GO:0008821">
    <property type="term" value="F:crossover junction DNA endonuclease activity"/>
    <property type="evidence" value="ECO:0007669"/>
    <property type="project" value="UniProtKB-UniRule"/>
</dbReference>
<evidence type="ECO:0000256" key="3">
    <source>
        <dbReference type="ARBA" id="ARBA00022722"/>
    </source>
</evidence>
<dbReference type="GO" id="GO:0006310">
    <property type="term" value="P:DNA recombination"/>
    <property type="evidence" value="ECO:0007669"/>
    <property type="project" value="UniProtKB-UniRule"/>
</dbReference>
<evidence type="ECO:0000256" key="7">
    <source>
        <dbReference type="ARBA" id="ARBA00022801"/>
    </source>
</evidence>
<evidence type="ECO:0000256" key="4">
    <source>
        <dbReference type="ARBA" id="ARBA00022723"/>
    </source>
</evidence>
<comment type="function">
    <text evidence="13">The RuvA-RuvB-RuvC complex processes Holliday junction (HJ) DNA during genetic recombination and DNA repair. Endonuclease that resolves HJ intermediates. Cleaves cruciform DNA by making single-stranded nicks across the HJ at symmetrical positions within the homologous arms, yielding a 5'-phosphate and a 3'-hydroxyl group; requires a central core of homology in the junction. The consensus cleavage sequence is 5'-(A/T)TT(C/G)-3'. Cleavage occurs on the 3'-side of the TT dinucleotide at the point of strand exchange. HJ branch migration catalyzed by RuvA-RuvB allows RuvC to scan DNA until it finds its consensus sequence, where it cleaves and resolves the cruciform DNA.</text>
</comment>
<evidence type="ECO:0000256" key="14">
    <source>
        <dbReference type="NCBIfam" id="TIGR00228"/>
    </source>
</evidence>
<keyword evidence="9 13" id="KW-0238">DNA-binding</keyword>
<dbReference type="GO" id="GO:0048476">
    <property type="term" value="C:Holliday junction resolvase complex"/>
    <property type="evidence" value="ECO:0007669"/>
    <property type="project" value="UniProtKB-UniRule"/>
</dbReference>
<evidence type="ECO:0000313" key="15">
    <source>
        <dbReference type="EMBL" id="OGZ88553.1"/>
    </source>
</evidence>
<keyword evidence="5 13" id="KW-0255">Endonuclease</keyword>
<proteinExistence type="inferred from homology"/>
<reference evidence="15 16" key="1">
    <citation type="journal article" date="2016" name="Nat. Commun.">
        <title>Thousands of microbial genomes shed light on interconnected biogeochemical processes in an aquifer system.</title>
        <authorList>
            <person name="Anantharaman K."/>
            <person name="Brown C.T."/>
            <person name="Hug L.A."/>
            <person name="Sharon I."/>
            <person name="Castelle C.J."/>
            <person name="Probst A.J."/>
            <person name="Thomas B.C."/>
            <person name="Singh A."/>
            <person name="Wilkins M.J."/>
            <person name="Karaoz U."/>
            <person name="Brodie E.L."/>
            <person name="Williams K.H."/>
            <person name="Hubbard S.S."/>
            <person name="Banfield J.F."/>
        </authorList>
    </citation>
    <scope>NUCLEOTIDE SEQUENCE [LARGE SCALE GENOMIC DNA]</scope>
</reference>
<dbReference type="Pfam" id="PF02075">
    <property type="entry name" value="RuvC"/>
    <property type="match status" value="1"/>
</dbReference>
<feature type="active site" evidence="13">
    <location>
        <position position="7"/>
    </location>
</feature>
<dbReference type="GO" id="GO:0005737">
    <property type="term" value="C:cytoplasm"/>
    <property type="evidence" value="ECO:0007669"/>
    <property type="project" value="UniProtKB-SubCell"/>
</dbReference>
<keyword evidence="11 13" id="KW-0234">DNA repair</keyword>
<dbReference type="EMBL" id="MHPU01000020">
    <property type="protein sequence ID" value="OGZ88553.1"/>
    <property type="molecule type" value="Genomic_DNA"/>
</dbReference>
<dbReference type="FunFam" id="3.30.420.10:FF:000002">
    <property type="entry name" value="Crossover junction endodeoxyribonuclease RuvC"/>
    <property type="match status" value="1"/>
</dbReference>
<keyword evidence="10 13" id="KW-0233">DNA recombination</keyword>
<feature type="active site" evidence="13">
    <location>
        <position position="153"/>
    </location>
</feature>
<dbReference type="PRINTS" id="PR00696">
    <property type="entry name" value="RSOLVASERUVC"/>
</dbReference>
<comment type="caution">
    <text evidence="15">The sequence shown here is derived from an EMBL/GenBank/DDBJ whole genome shotgun (WGS) entry which is preliminary data.</text>
</comment>
<dbReference type="InterPro" id="IPR036397">
    <property type="entry name" value="RNaseH_sf"/>
</dbReference>
<evidence type="ECO:0000256" key="13">
    <source>
        <dbReference type="HAMAP-Rule" id="MF_00034"/>
    </source>
</evidence>
<dbReference type="InterPro" id="IPR002176">
    <property type="entry name" value="X-over_junc_endoDNase_RuvC"/>
</dbReference>
<dbReference type="NCBIfam" id="NF000711">
    <property type="entry name" value="PRK00039.2-1"/>
    <property type="match status" value="1"/>
</dbReference>
<keyword evidence="6 13" id="KW-0227">DNA damage</keyword>
<evidence type="ECO:0000256" key="10">
    <source>
        <dbReference type="ARBA" id="ARBA00023172"/>
    </source>
</evidence>
<feature type="active site" evidence="13">
    <location>
        <position position="74"/>
    </location>
</feature>
<keyword evidence="4 13" id="KW-0479">Metal-binding</keyword>
<comment type="catalytic activity">
    <reaction evidence="12 13">
        <text>Endonucleolytic cleavage at a junction such as a reciprocal single-stranded crossover between two homologous DNA duplexes (Holliday junction).</text>
        <dbReference type="EC" id="3.1.21.10"/>
    </reaction>
</comment>
<keyword evidence="3 13" id="KW-0540">Nuclease</keyword>
<evidence type="ECO:0000256" key="8">
    <source>
        <dbReference type="ARBA" id="ARBA00022842"/>
    </source>
</evidence>
<accession>A0A1G2JNM1</accession>
<sequence length="173" mass="19284">MIILGIDPGTATIGYAIIKKIKDCKAIDDKRFEVLDFGCITTLTNFTTGERLQQIHDQINALIKKHKPDLISVESLYFFKNLKTVMPVSQAKGVILLSAAQKKIPVLEFTPLQMKMTIAGYGRAEKKQVQEMTKKLLDLSSFNMKENNRNKDDAADALGVAICAGLHNKFLIN</sequence>
<dbReference type="PANTHER" id="PTHR30194:SF3">
    <property type="entry name" value="CROSSOVER JUNCTION ENDODEOXYRIBONUCLEASE RUVC"/>
    <property type="match status" value="1"/>
</dbReference>
<dbReference type="GO" id="GO:0006281">
    <property type="term" value="P:DNA repair"/>
    <property type="evidence" value="ECO:0007669"/>
    <property type="project" value="UniProtKB-UniRule"/>
</dbReference>
<dbReference type="InterPro" id="IPR012337">
    <property type="entry name" value="RNaseH-like_sf"/>
</dbReference>